<comment type="caution">
    <text evidence="1">The sequence shown here is derived from an EMBL/GenBank/DDBJ whole genome shotgun (WGS) entry which is preliminary data.</text>
</comment>
<gene>
    <name evidence="1" type="ORF">LCGC14_2560310</name>
</gene>
<evidence type="ECO:0000313" key="1">
    <source>
        <dbReference type="EMBL" id="KKL09993.1"/>
    </source>
</evidence>
<accession>A0A0F9DDC4</accession>
<protein>
    <submittedName>
        <fullName evidence="1">Uncharacterized protein</fullName>
    </submittedName>
</protein>
<dbReference type="EMBL" id="LAZR01042245">
    <property type="protein sequence ID" value="KKL09993.1"/>
    <property type="molecule type" value="Genomic_DNA"/>
</dbReference>
<organism evidence="1">
    <name type="scientific">marine sediment metagenome</name>
    <dbReference type="NCBI Taxonomy" id="412755"/>
    <lineage>
        <taxon>unclassified sequences</taxon>
        <taxon>metagenomes</taxon>
        <taxon>ecological metagenomes</taxon>
    </lineage>
</organism>
<feature type="non-terminal residue" evidence="1">
    <location>
        <position position="1"/>
    </location>
</feature>
<reference evidence="1" key="1">
    <citation type="journal article" date="2015" name="Nature">
        <title>Complex archaea that bridge the gap between prokaryotes and eukaryotes.</title>
        <authorList>
            <person name="Spang A."/>
            <person name="Saw J.H."/>
            <person name="Jorgensen S.L."/>
            <person name="Zaremba-Niedzwiedzka K."/>
            <person name="Martijn J."/>
            <person name="Lind A.E."/>
            <person name="van Eijk R."/>
            <person name="Schleper C."/>
            <person name="Guy L."/>
            <person name="Ettema T.J."/>
        </authorList>
    </citation>
    <scope>NUCLEOTIDE SEQUENCE</scope>
</reference>
<sequence>VDQLHSYYAIICGGQRFGAKEDFNYLIDKMKDKKK</sequence>
<dbReference type="AlphaFoldDB" id="A0A0F9DDC4"/>
<name>A0A0F9DDC4_9ZZZZ</name>
<proteinExistence type="predicted"/>